<evidence type="ECO:0000313" key="2">
    <source>
        <dbReference type="WBParaSite" id="RSKR_0001140400.1"/>
    </source>
</evidence>
<dbReference type="Proteomes" id="UP000095286">
    <property type="component" value="Unplaced"/>
</dbReference>
<dbReference type="WBParaSite" id="RSKR_0001140400.1">
    <property type="protein sequence ID" value="RSKR_0001140400.1"/>
    <property type="gene ID" value="RSKR_0001140400"/>
</dbReference>
<organism evidence="1 2">
    <name type="scientific">Rhabditophanes sp. KR3021</name>
    <dbReference type="NCBI Taxonomy" id="114890"/>
    <lineage>
        <taxon>Eukaryota</taxon>
        <taxon>Metazoa</taxon>
        <taxon>Ecdysozoa</taxon>
        <taxon>Nematoda</taxon>
        <taxon>Chromadorea</taxon>
        <taxon>Rhabditida</taxon>
        <taxon>Tylenchina</taxon>
        <taxon>Panagrolaimomorpha</taxon>
        <taxon>Strongyloidoidea</taxon>
        <taxon>Alloionematidae</taxon>
        <taxon>Rhabditophanes</taxon>
    </lineage>
</organism>
<accession>A0AC35UH88</accession>
<proteinExistence type="predicted"/>
<evidence type="ECO:0000313" key="1">
    <source>
        <dbReference type="Proteomes" id="UP000095286"/>
    </source>
</evidence>
<sequence length="681" mass="77718">MKAKLLINSTFLLIYFLFPFICANNQIVHPPKPNEQNWVLVAANESTTDKVLAISLAYGGRLVSMNYYVQFKIIYYYAIMNKYNYAGPVFLKPNPVNFTQLNQMIKENEQLDLIPTQLCGQESHIPSEVVFSSYWERVPGADFKVWWPGSSSAEFQKSNFEKEGYYLFNLCGYSIQNRAQYIGVWLKDSTKVTPYQAYYGLTLRDSMRKDKQLAIKGFIATRFQCFNNRGTVLCSGIWEYRPKNTHSIEIGGDLKLMYNKLNLLGFIPRQISHFFNEQQSSPIFVVLWSNFDSYRFSEPPEIWGKDEVIPMNVLDGSLKLIKKNQLDFMIDRVTRFMKEMDIPGLSLAISKHERIKFAAGFGYSDLKRKIEVTSESQFRIGSVSKPVTASAIILLIEKGKFCLEDKIFGRRGILFNDFSKTSKYGKYIEEVTLRNLLEHTTGGWSNLENDVVFMDTNSNTRDFINMVLENYPLTVKPNTDWVYSNFGYLLLGFIIEKYSGTNYETFVKENIWKKANVTDISIARPTVAERAPREVLYYMSGNSIGFNPYELPPPERIGAFGGWIASSSEMLKFMRIVDGFPQYKDIISASSVKMMSEGTIVSNATYGLGWSINVMGFNGVSHDGRMPSSSAMLVMLRNGVAVALAVNKEYSDSSYFTIISFLLHHIANCDSCECFNDTSDL</sequence>
<protein>
    <submittedName>
        <fullName evidence="2">Beta-lactamase domain-containing protein</fullName>
    </submittedName>
</protein>
<name>A0AC35UH88_9BILA</name>
<reference evidence="2" key="1">
    <citation type="submission" date="2016-11" db="UniProtKB">
        <authorList>
            <consortium name="WormBaseParasite"/>
        </authorList>
    </citation>
    <scope>IDENTIFICATION</scope>
    <source>
        <strain evidence="2">KR3021</strain>
    </source>
</reference>